<sequence>MTESLLPLRVPATVELTTLVVMLVNIATVHAPAVSSVSGPLHGFAYVMVVVVALLREGTPRRARLVALLPGIGGLLAVREITSRRVR</sequence>
<protein>
    <recommendedName>
        <fullName evidence="4">DUF3817 domain-containing protein</fullName>
    </recommendedName>
</protein>
<keyword evidence="1" id="KW-0812">Transmembrane</keyword>
<accession>A0ABV5ZXR4</accession>
<feature type="transmembrane region" description="Helical" evidence="1">
    <location>
        <begin position="37"/>
        <end position="55"/>
    </location>
</feature>
<dbReference type="RefSeq" id="WP_377852995.1">
    <property type="nucleotide sequence ID" value="NZ_JBHLZU010000014.1"/>
</dbReference>
<organism evidence="2 3">
    <name type="scientific">Allokutzneria oryzae</name>
    <dbReference type="NCBI Taxonomy" id="1378989"/>
    <lineage>
        <taxon>Bacteria</taxon>
        <taxon>Bacillati</taxon>
        <taxon>Actinomycetota</taxon>
        <taxon>Actinomycetes</taxon>
        <taxon>Pseudonocardiales</taxon>
        <taxon>Pseudonocardiaceae</taxon>
        <taxon>Allokutzneria</taxon>
    </lineage>
</organism>
<name>A0ABV5ZXR4_9PSEU</name>
<evidence type="ECO:0000256" key="1">
    <source>
        <dbReference type="SAM" id="Phobius"/>
    </source>
</evidence>
<gene>
    <name evidence="2" type="ORF">ACFFQA_17310</name>
</gene>
<comment type="caution">
    <text evidence="2">The sequence shown here is derived from an EMBL/GenBank/DDBJ whole genome shotgun (WGS) entry which is preliminary data.</text>
</comment>
<evidence type="ECO:0008006" key="4">
    <source>
        <dbReference type="Google" id="ProtNLM"/>
    </source>
</evidence>
<evidence type="ECO:0000313" key="2">
    <source>
        <dbReference type="EMBL" id="MFB9905694.1"/>
    </source>
</evidence>
<proteinExistence type="predicted"/>
<reference evidence="2 3" key="1">
    <citation type="submission" date="2024-09" db="EMBL/GenBank/DDBJ databases">
        <authorList>
            <person name="Sun Q."/>
            <person name="Mori K."/>
        </authorList>
    </citation>
    <scope>NUCLEOTIDE SEQUENCE [LARGE SCALE GENOMIC DNA]</scope>
    <source>
        <strain evidence="2 3">TBRC 7907</strain>
    </source>
</reference>
<evidence type="ECO:0000313" key="3">
    <source>
        <dbReference type="Proteomes" id="UP001589693"/>
    </source>
</evidence>
<keyword evidence="1" id="KW-1133">Transmembrane helix</keyword>
<keyword evidence="1" id="KW-0472">Membrane</keyword>
<keyword evidence="3" id="KW-1185">Reference proteome</keyword>
<dbReference type="Proteomes" id="UP001589693">
    <property type="component" value="Unassembled WGS sequence"/>
</dbReference>
<feature type="transmembrane region" description="Helical" evidence="1">
    <location>
        <begin position="12"/>
        <end position="31"/>
    </location>
</feature>
<dbReference type="EMBL" id="JBHLZU010000014">
    <property type="protein sequence ID" value="MFB9905694.1"/>
    <property type="molecule type" value="Genomic_DNA"/>
</dbReference>